<sequence>MPTLCNDIKDIEFTAKKKRINKKEGEKGLSAFHRWLKEQSDGWCSVGLCSSGKCESHWQDVSVKLLDETDEYVDVKFKVTISCRCDGDGVDDSGDDETDNPSGDGSGGNDSGEPKKPCVCTQAEEDAEFQQMIGFYTAAVTNARSLGYQAANDPGYSDPGLGFHKVGNCVDWQQVSWGSLVTRTWKCWKVTQIRARQEWTLLTFHHFVKLEAVCSGNVVFLDPWQTGKAEQWPAARFPFPDGKGWAHTETLNHNAGAAPRDPGND</sequence>
<dbReference type="RefSeq" id="WP_284215646.1">
    <property type="nucleotide sequence ID" value="NZ_BSOT01000002.1"/>
</dbReference>
<dbReference type="Proteomes" id="UP001156601">
    <property type="component" value="Unassembled WGS sequence"/>
</dbReference>
<comment type="caution">
    <text evidence="2">The sequence shown here is derived from an EMBL/GenBank/DDBJ whole genome shotgun (WGS) entry which is preliminary data.</text>
</comment>
<evidence type="ECO:0000256" key="1">
    <source>
        <dbReference type="SAM" id="MobiDB-lite"/>
    </source>
</evidence>
<protein>
    <submittedName>
        <fullName evidence="2">Uncharacterized protein</fullName>
    </submittedName>
</protein>
<gene>
    <name evidence="2" type="ORF">GCM10007852_02240</name>
</gene>
<proteinExistence type="predicted"/>
<name>A0AA37WFS1_9ALTE</name>
<accession>A0AA37WFS1</accession>
<evidence type="ECO:0000313" key="3">
    <source>
        <dbReference type="Proteomes" id="UP001156601"/>
    </source>
</evidence>
<feature type="region of interest" description="Disordered" evidence="1">
    <location>
        <begin position="246"/>
        <end position="265"/>
    </location>
</feature>
<organism evidence="2 3">
    <name type="scientific">Agaribacter marinus</name>
    <dbReference type="NCBI Taxonomy" id="1431249"/>
    <lineage>
        <taxon>Bacteria</taxon>
        <taxon>Pseudomonadati</taxon>
        <taxon>Pseudomonadota</taxon>
        <taxon>Gammaproteobacteria</taxon>
        <taxon>Alteromonadales</taxon>
        <taxon>Alteromonadaceae</taxon>
        <taxon>Agaribacter</taxon>
    </lineage>
</organism>
<reference evidence="2" key="1">
    <citation type="journal article" date="2014" name="Int. J. Syst. Evol. Microbiol.">
        <title>Complete genome sequence of Corynebacterium casei LMG S-19264T (=DSM 44701T), isolated from a smear-ripened cheese.</title>
        <authorList>
            <consortium name="US DOE Joint Genome Institute (JGI-PGF)"/>
            <person name="Walter F."/>
            <person name="Albersmeier A."/>
            <person name="Kalinowski J."/>
            <person name="Ruckert C."/>
        </authorList>
    </citation>
    <scope>NUCLEOTIDE SEQUENCE</scope>
    <source>
        <strain evidence="2">NBRC 110023</strain>
    </source>
</reference>
<feature type="compositionally biased region" description="Acidic residues" evidence="1">
    <location>
        <begin position="90"/>
        <end position="99"/>
    </location>
</feature>
<dbReference type="AlphaFoldDB" id="A0AA37WFS1"/>
<keyword evidence="3" id="KW-1185">Reference proteome</keyword>
<feature type="region of interest" description="Disordered" evidence="1">
    <location>
        <begin position="90"/>
        <end position="118"/>
    </location>
</feature>
<reference evidence="2" key="2">
    <citation type="submission" date="2023-01" db="EMBL/GenBank/DDBJ databases">
        <title>Draft genome sequence of Agaribacter marinus strain NBRC 110023.</title>
        <authorList>
            <person name="Sun Q."/>
            <person name="Mori K."/>
        </authorList>
    </citation>
    <scope>NUCLEOTIDE SEQUENCE</scope>
    <source>
        <strain evidence="2">NBRC 110023</strain>
    </source>
</reference>
<dbReference type="EMBL" id="BSOT01000002">
    <property type="protein sequence ID" value="GLR69316.1"/>
    <property type="molecule type" value="Genomic_DNA"/>
</dbReference>
<evidence type="ECO:0000313" key="2">
    <source>
        <dbReference type="EMBL" id="GLR69316.1"/>
    </source>
</evidence>